<dbReference type="RefSeq" id="WP_011648378.1">
    <property type="nucleotide sequence ID" value="NZ_ARYI01000010.1"/>
</dbReference>
<proteinExistence type="predicted"/>
<dbReference type="AlphaFoldDB" id="A0A059FN50"/>
<keyword evidence="4" id="KW-1185">Reference proteome</keyword>
<evidence type="ECO:0000313" key="3">
    <source>
        <dbReference type="EMBL" id="KCZ91918.1"/>
    </source>
</evidence>
<sequence length="221" mass="23301">MSLLRLQIASLLLAASVVLAGCDQIRLPGASGQQDAEPKLVEDPLVPGTDQTGEPSEVELPVRPESVAGDSAVDWEAARRDLAARPIEDREGSFQIASGEAAPPVPVFLPSAPVSVQGGESDVRFQPVSDGYYAFFPGEAYDTIVNGTNKVIAAPGEATQPRSEALTFQPTTTGAQVSFSRYGADYLVEFECKALTNGLPTCITQEEAEAFATDLVISGTR</sequence>
<feature type="chain" id="PRO_5001572626" evidence="2">
    <location>
        <begin position="21"/>
        <end position="221"/>
    </location>
</feature>
<name>A0A059FN50_9PROT</name>
<dbReference type="PATRIC" id="fig|1280951.3.peg.2384"/>
<dbReference type="OrthoDB" id="7618770at2"/>
<dbReference type="PROSITE" id="PS51257">
    <property type="entry name" value="PROKAR_LIPOPROTEIN"/>
    <property type="match status" value="1"/>
</dbReference>
<evidence type="ECO:0000313" key="4">
    <source>
        <dbReference type="Proteomes" id="UP000025061"/>
    </source>
</evidence>
<protein>
    <submittedName>
        <fullName evidence="3">Putative lipoprotein</fullName>
    </submittedName>
</protein>
<evidence type="ECO:0000256" key="2">
    <source>
        <dbReference type="SAM" id="SignalP"/>
    </source>
</evidence>
<reference evidence="3 4" key="1">
    <citation type="submission" date="2013-04" db="EMBL/GenBank/DDBJ databases">
        <title>Hyphomonas hirschiana VP5 Genome Sequencing.</title>
        <authorList>
            <person name="Lai Q."/>
            <person name="Shao Z."/>
        </authorList>
    </citation>
    <scope>NUCLEOTIDE SEQUENCE [LARGE SCALE GENOMIC DNA]</scope>
    <source>
        <strain evidence="3 4">VP5</strain>
    </source>
</reference>
<accession>A0A059FN50</accession>
<feature type="region of interest" description="Disordered" evidence="1">
    <location>
        <begin position="28"/>
        <end position="58"/>
    </location>
</feature>
<evidence type="ECO:0000256" key="1">
    <source>
        <dbReference type="SAM" id="MobiDB-lite"/>
    </source>
</evidence>
<dbReference type="EMBL" id="ARYI01000010">
    <property type="protein sequence ID" value="KCZ91918.1"/>
    <property type="molecule type" value="Genomic_DNA"/>
</dbReference>
<feature type="signal peptide" evidence="2">
    <location>
        <begin position="1"/>
        <end position="20"/>
    </location>
</feature>
<dbReference type="Proteomes" id="UP000025061">
    <property type="component" value="Unassembled WGS sequence"/>
</dbReference>
<organism evidence="3 4">
    <name type="scientific">Hyphomonas hirschiana VP5</name>
    <dbReference type="NCBI Taxonomy" id="1280951"/>
    <lineage>
        <taxon>Bacteria</taxon>
        <taxon>Pseudomonadati</taxon>
        <taxon>Pseudomonadota</taxon>
        <taxon>Alphaproteobacteria</taxon>
        <taxon>Hyphomonadales</taxon>
        <taxon>Hyphomonadaceae</taxon>
        <taxon>Hyphomonas</taxon>
    </lineage>
</organism>
<comment type="caution">
    <text evidence="3">The sequence shown here is derived from an EMBL/GenBank/DDBJ whole genome shotgun (WGS) entry which is preliminary data.</text>
</comment>
<keyword evidence="3" id="KW-0449">Lipoprotein</keyword>
<gene>
    <name evidence="3" type="ORF">HHI_11834</name>
</gene>
<keyword evidence="2" id="KW-0732">Signal</keyword>